<feature type="region of interest" description="Disordered" evidence="11">
    <location>
        <begin position="97"/>
        <end position="122"/>
    </location>
</feature>
<accession>A0ABR3IRY8</accession>
<evidence type="ECO:0000256" key="5">
    <source>
        <dbReference type="ARBA" id="ARBA00022490"/>
    </source>
</evidence>
<dbReference type="Pfam" id="PF13086">
    <property type="entry name" value="AAA_11"/>
    <property type="match status" value="1"/>
</dbReference>
<dbReference type="SUPFAM" id="SSF52540">
    <property type="entry name" value="P-loop containing nucleoside triphosphate hydrolases"/>
    <property type="match status" value="1"/>
</dbReference>
<comment type="subcellular location">
    <subcellularLocation>
        <location evidence="2">Cytoplasm</location>
    </subcellularLocation>
    <subcellularLocation>
        <location evidence="1">Nucleus</location>
    </subcellularLocation>
</comment>
<keyword evidence="6" id="KW-0547">Nucleotide-binding</keyword>
<evidence type="ECO:0000256" key="11">
    <source>
        <dbReference type="SAM" id="MobiDB-lite"/>
    </source>
</evidence>
<comment type="similarity">
    <text evidence="3">Belongs to the DNA2/NAM7 helicase family.</text>
</comment>
<dbReference type="InterPro" id="IPR050534">
    <property type="entry name" value="Coronavir_polyprotein_1ab"/>
</dbReference>
<evidence type="ECO:0000313" key="13">
    <source>
        <dbReference type="EMBL" id="KAL0946071.1"/>
    </source>
</evidence>
<proteinExistence type="inferred from homology"/>
<name>A0ABR3IRY8_9AGAR</name>
<dbReference type="InterPro" id="IPR041677">
    <property type="entry name" value="DNA2/NAM7_AAA_11"/>
</dbReference>
<evidence type="ECO:0000256" key="8">
    <source>
        <dbReference type="ARBA" id="ARBA00022806"/>
    </source>
</evidence>
<dbReference type="PANTHER" id="PTHR43788:SF8">
    <property type="entry name" value="DNA-BINDING PROTEIN SMUBP-2"/>
    <property type="match status" value="1"/>
</dbReference>
<keyword evidence="14" id="KW-1185">Reference proteome</keyword>
<feature type="compositionally biased region" description="Acidic residues" evidence="11">
    <location>
        <begin position="476"/>
        <end position="494"/>
    </location>
</feature>
<dbReference type="Gene3D" id="2.40.30.270">
    <property type="match status" value="1"/>
</dbReference>
<dbReference type="EMBL" id="JASNQZ010000015">
    <property type="protein sequence ID" value="KAL0946071.1"/>
    <property type="molecule type" value="Genomic_DNA"/>
</dbReference>
<evidence type="ECO:0000256" key="3">
    <source>
        <dbReference type="ARBA" id="ARBA00007913"/>
    </source>
</evidence>
<feature type="compositionally biased region" description="Basic and acidic residues" evidence="11">
    <location>
        <begin position="460"/>
        <end position="472"/>
    </location>
</feature>
<evidence type="ECO:0000256" key="2">
    <source>
        <dbReference type="ARBA" id="ARBA00004496"/>
    </source>
</evidence>
<evidence type="ECO:0000313" key="14">
    <source>
        <dbReference type="Proteomes" id="UP001556367"/>
    </source>
</evidence>
<feature type="domain" description="AAA+ ATPase" evidence="12">
    <location>
        <begin position="231"/>
        <end position="466"/>
    </location>
</feature>
<comment type="caution">
    <text evidence="13">The sequence shown here is derived from an EMBL/GenBank/DDBJ whole genome shotgun (WGS) entry which is preliminary data.</text>
</comment>
<dbReference type="CDD" id="cd18808">
    <property type="entry name" value="SF1_C_Upf1"/>
    <property type="match status" value="1"/>
</dbReference>
<evidence type="ECO:0000256" key="10">
    <source>
        <dbReference type="ARBA" id="ARBA00023242"/>
    </source>
</evidence>
<sequence>MTSEAEIQAFVSKHLQLLSKERDAEVERSSLLLSNCGPKLLEQKGLALNGLGVVGVNIGLGGKTLVELERPVAHHTSPIFPPHNFRPGDLARIEVNTTSNAPPKKLKSKSPAGSPEKSGPEGVVYKVSDTRIVVALDPPSDSSSDDLDLPSACRVVKLANNVTYDRMESTMKTLEKALTGDQSKQQLRTHLMSVLMGLTPPSKATHLQGIDFFDTSLNNSQKEAVRFALEAPEVACIHGPPGTGKTHTLIEIIRQLTAVTTNNPKPQRLLVCGASNLAVDNILERLLALPVPEKGERIKVTRLGHPARVMAHQDILDATLEVKASRTDQAALAKDVKTELEAALGVLSGKGKGAKGKAPRGAERRKMWDDVKALRKEYRQREGGVVKSVLGESQIVLATCHSSGGRQLNNHTFDVVIIDEATQALEAVCWIPIFKSKKLILAGDPMQLPPTILSTSSGDAKSEKKTEKRATKTEAPAEENSDTSDDTELSETEEANVPKKSLKPKSKDLRGKLFPPKTLETTLFDRLEKMCGPSIKRMLTIQYRMHDQICTFPSKTLYRSRLKSDASVAKHLLLDLPNSHADTEDDEKEVLGAPVVFFDTSGCEYYERLDGDGEEGSRCNENEATIVKNWVETLVEAGILPEQIAVITPYQAQVTLLSSLLRPFYGQALEIGTVDGMQGREKEAVVISLVRSNDKREVGFLKEKRRLNVAMTRAKRHLCVVGDSSTVCHGGSFLKCWLAWLEANADVRYAGLD</sequence>
<keyword evidence="10" id="KW-0539">Nucleus</keyword>
<organism evidence="13 14">
    <name type="scientific">Hohenbuehelia grisea</name>
    <dbReference type="NCBI Taxonomy" id="104357"/>
    <lineage>
        <taxon>Eukaryota</taxon>
        <taxon>Fungi</taxon>
        <taxon>Dikarya</taxon>
        <taxon>Basidiomycota</taxon>
        <taxon>Agaricomycotina</taxon>
        <taxon>Agaricomycetes</taxon>
        <taxon>Agaricomycetidae</taxon>
        <taxon>Agaricales</taxon>
        <taxon>Pleurotineae</taxon>
        <taxon>Pleurotaceae</taxon>
        <taxon>Hohenbuehelia</taxon>
    </lineage>
</organism>
<evidence type="ECO:0000256" key="4">
    <source>
        <dbReference type="ARBA" id="ARBA00012551"/>
    </source>
</evidence>
<reference evidence="14" key="1">
    <citation type="submission" date="2024-06" db="EMBL/GenBank/DDBJ databases">
        <title>Multi-omics analyses provide insights into the biosynthesis of the anticancer antibiotic pleurotin in Hohenbuehelia grisea.</title>
        <authorList>
            <person name="Weaver J.A."/>
            <person name="Alberti F."/>
        </authorList>
    </citation>
    <scope>NUCLEOTIDE SEQUENCE [LARGE SCALE GENOMIC DNA]</scope>
    <source>
        <strain evidence="14">T-177</strain>
    </source>
</reference>
<keyword evidence="7" id="KW-0378">Hydrolase</keyword>
<dbReference type="InterPro" id="IPR047187">
    <property type="entry name" value="SF1_C_Upf1"/>
</dbReference>
<dbReference type="PANTHER" id="PTHR43788">
    <property type="entry name" value="DNA2/NAM7 HELICASE FAMILY MEMBER"/>
    <property type="match status" value="1"/>
</dbReference>
<evidence type="ECO:0000256" key="9">
    <source>
        <dbReference type="ARBA" id="ARBA00022840"/>
    </source>
</evidence>
<dbReference type="InterPro" id="IPR048761">
    <property type="entry name" value="SMUBP-2_HCS1_1B"/>
</dbReference>
<evidence type="ECO:0000256" key="6">
    <source>
        <dbReference type="ARBA" id="ARBA00022741"/>
    </source>
</evidence>
<evidence type="ECO:0000256" key="7">
    <source>
        <dbReference type="ARBA" id="ARBA00022801"/>
    </source>
</evidence>
<gene>
    <name evidence="13" type="ORF">HGRIS_012344</name>
</gene>
<evidence type="ECO:0000256" key="1">
    <source>
        <dbReference type="ARBA" id="ARBA00004123"/>
    </source>
</evidence>
<dbReference type="InterPro" id="IPR003593">
    <property type="entry name" value="AAA+_ATPase"/>
</dbReference>
<keyword evidence="5" id="KW-0963">Cytoplasm</keyword>
<dbReference type="Gene3D" id="3.40.50.300">
    <property type="entry name" value="P-loop containing nucleotide triphosphate hydrolases"/>
    <property type="match status" value="2"/>
</dbReference>
<feature type="compositionally biased region" description="Low complexity" evidence="11">
    <location>
        <begin position="99"/>
        <end position="115"/>
    </location>
</feature>
<protein>
    <recommendedName>
        <fullName evidence="4">DNA helicase</fullName>
        <ecNumber evidence="4">3.6.4.12</ecNumber>
    </recommendedName>
</protein>
<evidence type="ECO:0000259" key="12">
    <source>
        <dbReference type="SMART" id="SM00382"/>
    </source>
</evidence>
<dbReference type="Pfam" id="PF21138">
    <property type="entry name" value="SMUBP-2_HCS1_1B"/>
    <property type="match status" value="1"/>
</dbReference>
<feature type="region of interest" description="Disordered" evidence="11">
    <location>
        <begin position="451"/>
        <end position="513"/>
    </location>
</feature>
<dbReference type="InterPro" id="IPR041679">
    <property type="entry name" value="DNA2/NAM7-like_C"/>
</dbReference>
<dbReference type="InterPro" id="IPR027417">
    <property type="entry name" value="P-loop_NTPase"/>
</dbReference>
<keyword evidence="9" id="KW-0067">ATP-binding</keyword>
<dbReference type="SMART" id="SM00382">
    <property type="entry name" value="AAA"/>
    <property type="match status" value="1"/>
</dbReference>
<keyword evidence="8" id="KW-0347">Helicase</keyword>
<dbReference type="Proteomes" id="UP001556367">
    <property type="component" value="Unassembled WGS sequence"/>
</dbReference>
<dbReference type="Pfam" id="PF13087">
    <property type="entry name" value="AAA_12"/>
    <property type="match status" value="1"/>
</dbReference>
<dbReference type="EC" id="3.6.4.12" evidence="4"/>